<dbReference type="Proteomes" id="UP000037035">
    <property type="component" value="Unassembled WGS sequence"/>
</dbReference>
<dbReference type="AlphaFoldDB" id="A0A0L6VIB8"/>
<sequence>MYHPPSTSIQQNGFGTFLQQWARVDVDKLSDSQRDLYRQVLGLHP</sequence>
<dbReference type="VEuPathDB" id="FungiDB:VP01_1655g5"/>
<proteinExistence type="predicted"/>
<organism evidence="1 2">
    <name type="scientific">Puccinia sorghi</name>
    <dbReference type="NCBI Taxonomy" id="27349"/>
    <lineage>
        <taxon>Eukaryota</taxon>
        <taxon>Fungi</taxon>
        <taxon>Dikarya</taxon>
        <taxon>Basidiomycota</taxon>
        <taxon>Pucciniomycotina</taxon>
        <taxon>Pucciniomycetes</taxon>
        <taxon>Pucciniales</taxon>
        <taxon>Pucciniaceae</taxon>
        <taxon>Puccinia</taxon>
    </lineage>
</organism>
<dbReference type="EMBL" id="LAVV01006454">
    <property type="protein sequence ID" value="KNZ59835.1"/>
    <property type="molecule type" value="Genomic_DNA"/>
</dbReference>
<protein>
    <submittedName>
        <fullName evidence="1">Uncharacterized protein</fullName>
    </submittedName>
</protein>
<evidence type="ECO:0000313" key="1">
    <source>
        <dbReference type="EMBL" id="KNZ59835.1"/>
    </source>
</evidence>
<accession>A0A0L6VIB8</accession>
<keyword evidence="2" id="KW-1185">Reference proteome</keyword>
<name>A0A0L6VIB8_9BASI</name>
<reference evidence="1 2" key="1">
    <citation type="submission" date="2015-08" db="EMBL/GenBank/DDBJ databases">
        <title>Next Generation Sequencing and Analysis of the Genome of Puccinia sorghi L Schw, the Causal Agent of Maize Common Rust.</title>
        <authorList>
            <person name="Rochi L."/>
            <person name="Burguener G."/>
            <person name="Darino M."/>
            <person name="Turjanski A."/>
            <person name="Kreff E."/>
            <person name="Dieguez M.J."/>
            <person name="Sacco F."/>
        </authorList>
    </citation>
    <scope>NUCLEOTIDE SEQUENCE [LARGE SCALE GENOMIC DNA]</scope>
    <source>
        <strain evidence="1 2">RO10H11247</strain>
    </source>
</reference>
<comment type="caution">
    <text evidence="1">The sequence shown here is derived from an EMBL/GenBank/DDBJ whole genome shotgun (WGS) entry which is preliminary data.</text>
</comment>
<gene>
    <name evidence="1" type="ORF">VP01_1655g5</name>
</gene>
<evidence type="ECO:0000313" key="2">
    <source>
        <dbReference type="Proteomes" id="UP000037035"/>
    </source>
</evidence>